<dbReference type="InterPro" id="IPR047121">
    <property type="entry name" value="YjiB-like"/>
</dbReference>
<dbReference type="SUPFAM" id="SSF51182">
    <property type="entry name" value="RmlC-like cupins"/>
    <property type="match status" value="1"/>
</dbReference>
<dbReference type="KEGG" id="paek:D3873_01270"/>
<name>A0A385YPD6_9BACL</name>
<sequence length="163" mass="18510">MIKRMYFQPSGWIPNNPELPVLIYQQVFREHPNEIKTVFTLNNWRNSWKDTIFNYTHYHSTAHEVLGVISGHAKLMLGGENGQMVHVKAGDVLLLPGGTGHRKISASESFQVIGAYPDGMEYDVLTEKETFFTKAVASIERIPLPTLDPVYGHKGPVPLYWKD</sequence>
<dbReference type="PIRSF" id="PIRSF019307">
    <property type="entry name" value="UCP019307"/>
    <property type="match status" value="1"/>
</dbReference>
<dbReference type="InterPro" id="IPR013096">
    <property type="entry name" value="Cupin_2"/>
</dbReference>
<evidence type="ECO:0000259" key="1">
    <source>
        <dbReference type="Pfam" id="PF07883"/>
    </source>
</evidence>
<gene>
    <name evidence="2" type="ORF">D3873_01270</name>
</gene>
<evidence type="ECO:0000313" key="3">
    <source>
        <dbReference type="Proteomes" id="UP000265725"/>
    </source>
</evidence>
<protein>
    <submittedName>
        <fullName evidence="2">Cupin domain-containing protein</fullName>
    </submittedName>
</protein>
<reference evidence="3" key="1">
    <citation type="submission" date="2018-09" db="EMBL/GenBank/DDBJ databases">
        <authorList>
            <person name="Zhu H."/>
        </authorList>
    </citation>
    <scope>NUCLEOTIDE SEQUENCE [LARGE SCALE GENOMIC DNA]</scope>
    <source>
        <strain evidence="3">K2R23-3</strain>
    </source>
</reference>
<feature type="domain" description="Cupin type-2" evidence="1">
    <location>
        <begin position="56"/>
        <end position="108"/>
    </location>
</feature>
<dbReference type="AlphaFoldDB" id="A0A385YPD6"/>
<dbReference type="Pfam" id="PF07883">
    <property type="entry name" value="Cupin_2"/>
    <property type="match status" value="1"/>
</dbReference>
<dbReference type="PANTHER" id="PTHR36448:SF2">
    <property type="entry name" value="CUPIN TYPE-1 DOMAIN-CONTAINING PROTEIN"/>
    <property type="match status" value="1"/>
</dbReference>
<evidence type="ECO:0000313" key="2">
    <source>
        <dbReference type="EMBL" id="AYC28565.1"/>
    </source>
</evidence>
<dbReference type="PANTHER" id="PTHR36448">
    <property type="entry name" value="BLR7373 PROTEIN"/>
    <property type="match status" value="1"/>
</dbReference>
<dbReference type="OrthoDB" id="9791759at2"/>
<dbReference type="CDD" id="cd02219">
    <property type="entry name" value="cupin_YjlB-like"/>
    <property type="match status" value="1"/>
</dbReference>
<organism evidence="2 3">
    <name type="scientific">Paenisporosarcina cavernae</name>
    <dbReference type="NCBI Taxonomy" id="2320858"/>
    <lineage>
        <taxon>Bacteria</taxon>
        <taxon>Bacillati</taxon>
        <taxon>Bacillota</taxon>
        <taxon>Bacilli</taxon>
        <taxon>Bacillales</taxon>
        <taxon>Caryophanaceae</taxon>
        <taxon>Paenisporosarcina</taxon>
    </lineage>
</organism>
<dbReference type="InterPro" id="IPR014710">
    <property type="entry name" value="RmlC-like_jellyroll"/>
</dbReference>
<dbReference type="InterPro" id="IPR014500">
    <property type="entry name" value="UCP019307_cupin"/>
</dbReference>
<dbReference type="Proteomes" id="UP000265725">
    <property type="component" value="Chromosome"/>
</dbReference>
<dbReference type="InterPro" id="IPR011051">
    <property type="entry name" value="RmlC_Cupin_sf"/>
</dbReference>
<dbReference type="Gene3D" id="2.60.120.10">
    <property type="entry name" value="Jelly Rolls"/>
    <property type="match status" value="1"/>
</dbReference>
<accession>A0A385YPD6</accession>
<keyword evidence="3" id="KW-1185">Reference proteome</keyword>
<proteinExistence type="predicted"/>
<dbReference type="EMBL" id="CP032418">
    <property type="protein sequence ID" value="AYC28565.1"/>
    <property type="molecule type" value="Genomic_DNA"/>
</dbReference>
<dbReference type="RefSeq" id="WP_119882310.1">
    <property type="nucleotide sequence ID" value="NZ_CP032418.1"/>
</dbReference>